<evidence type="ECO:0000256" key="5">
    <source>
        <dbReference type="ARBA" id="ARBA00017322"/>
    </source>
</evidence>
<evidence type="ECO:0000313" key="24">
    <source>
        <dbReference type="Proteomes" id="UP001595872"/>
    </source>
</evidence>
<protein>
    <recommendedName>
        <fullName evidence="5">Oxygen sensor histidine kinase NreB</fullName>
        <ecNumber evidence="4">2.7.13.3</ecNumber>
    </recommendedName>
    <alternativeName>
        <fullName evidence="18">Nitrogen regulation protein B</fullName>
    </alternativeName>
</protein>
<evidence type="ECO:0000256" key="10">
    <source>
        <dbReference type="ARBA" id="ARBA00022723"/>
    </source>
</evidence>
<evidence type="ECO:0000256" key="8">
    <source>
        <dbReference type="ARBA" id="ARBA00022553"/>
    </source>
</evidence>
<keyword evidence="7" id="KW-0963">Cytoplasm</keyword>
<organism evidence="23 24">
    <name type="scientific">Actinomadura gamaensis</name>
    <dbReference type="NCBI Taxonomy" id="1763541"/>
    <lineage>
        <taxon>Bacteria</taxon>
        <taxon>Bacillati</taxon>
        <taxon>Actinomycetota</taxon>
        <taxon>Actinomycetes</taxon>
        <taxon>Streptosporangiales</taxon>
        <taxon>Thermomonosporaceae</taxon>
        <taxon>Actinomadura</taxon>
    </lineage>
</organism>
<dbReference type="InterPro" id="IPR036890">
    <property type="entry name" value="HATPase_C_sf"/>
</dbReference>
<dbReference type="InterPro" id="IPR011712">
    <property type="entry name" value="Sig_transdc_His_kin_sub3_dim/P"/>
</dbReference>
<keyword evidence="8" id="KW-0597">Phosphoprotein</keyword>
<dbReference type="Proteomes" id="UP001595872">
    <property type="component" value="Unassembled WGS sequence"/>
</dbReference>
<evidence type="ECO:0000256" key="14">
    <source>
        <dbReference type="ARBA" id="ARBA00023004"/>
    </source>
</evidence>
<sequence length="407" mass="43280">MPYPDDQSRVLRWSAVLWVVFGLAPEAVASHDDPARFRYWSLGVPVALGLAYAVSRRFAGLGAAFLWVLVLGIGAVAFLRDGAATLFVASLPLFWLHARTERESLWLSGFAALAALVGDVLRGGDFGGNAVVTAVAYGVGTLLALTVKRRLDRADQRAERLGAELDEARSALAEAHRKEGAAAERERMAREIHDTLAQGFASIVVLAEAARADAARSNAARADAARTNAARADADRTDAARADAADDASRRLTSIERIARENLAEARVLVGSSPSEAVAPGSITATLRRTLDRFAEDTGIAVHAELDDVECDQTTRIALLRCTQESLANVRKHAGAGAVGVVLTRHPQHVELEITDDGRGFAVADARGFGLAGMRRRLAELGGDLTVTSSIGDGTRVLVALPLEERP</sequence>
<dbReference type="PANTHER" id="PTHR24421">
    <property type="entry name" value="NITRATE/NITRITE SENSOR PROTEIN NARX-RELATED"/>
    <property type="match status" value="1"/>
</dbReference>
<evidence type="ECO:0000256" key="4">
    <source>
        <dbReference type="ARBA" id="ARBA00012438"/>
    </source>
</evidence>
<comment type="catalytic activity">
    <reaction evidence="1">
        <text>ATP + protein L-histidine = ADP + protein N-phospho-L-histidine.</text>
        <dbReference type="EC" id="2.7.13.3"/>
    </reaction>
</comment>
<dbReference type="InterPro" id="IPR004358">
    <property type="entry name" value="Sig_transdc_His_kin-like_C"/>
</dbReference>
<dbReference type="Pfam" id="PF07730">
    <property type="entry name" value="HisKA_3"/>
    <property type="match status" value="1"/>
</dbReference>
<evidence type="ECO:0000256" key="13">
    <source>
        <dbReference type="ARBA" id="ARBA00022840"/>
    </source>
</evidence>
<dbReference type="PANTHER" id="PTHR24421:SF10">
    <property type="entry name" value="NITRATE_NITRITE SENSOR PROTEIN NARQ"/>
    <property type="match status" value="1"/>
</dbReference>
<dbReference type="CDD" id="cd16917">
    <property type="entry name" value="HATPase_UhpB-NarQ-NarX-like"/>
    <property type="match status" value="1"/>
</dbReference>
<keyword evidence="19" id="KW-0175">Coiled coil</keyword>
<feature type="transmembrane region" description="Helical" evidence="21">
    <location>
        <begin position="130"/>
        <end position="147"/>
    </location>
</feature>
<evidence type="ECO:0000256" key="21">
    <source>
        <dbReference type="SAM" id="Phobius"/>
    </source>
</evidence>
<evidence type="ECO:0000256" key="17">
    <source>
        <dbReference type="ARBA" id="ARBA00024827"/>
    </source>
</evidence>
<keyword evidence="13" id="KW-0067">ATP-binding</keyword>
<feature type="domain" description="Histidine kinase" evidence="22">
    <location>
        <begin position="319"/>
        <end position="405"/>
    </location>
</feature>
<dbReference type="InterPro" id="IPR017205">
    <property type="entry name" value="Sig_transdc_His_kinase_ChrS"/>
</dbReference>
<comment type="function">
    <text evidence="17">Member of the two-component regulatory system NreB/NreC involved in the control of dissimilatory nitrate/nitrite reduction in response to oxygen. NreB functions as a direct oxygen sensor histidine kinase which is autophosphorylated, in the absence of oxygen, probably at the conserved histidine residue, and transfers its phosphate group probably to a conserved aspartate residue of NreC. NreB/NreC activates the expression of the nitrate (narGHJI) and nitrite (nir) reductase operons, as well as the putative nitrate transporter gene narT.</text>
</comment>
<evidence type="ECO:0000256" key="1">
    <source>
        <dbReference type="ARBA" id="ARBA00000085"/>
    </source>
</evidence>
<accession>A0ABV9U0W1</accession>
<dbReference type="RefSeq" id="WP_378256418.1">
    <property type="nucleotide sequence ID" value="NZ_JBHSIT010000004.1"/>
</dbReference>
<comment type="cofactor">
    <cofactor evidence="2">
        <name>[4Fe-4S] cluster</name>
        <dbReference type="ChEBI" id="CHEBI:49883"/>
    </cofactor>
</comment>
<dbReference type="PRINTS" id="PR00344">
    <property type="entry name" value="BCTRLSENSOR"/>
</dbReference>
<evidence type="ECO:0000256" key="2">
    <source>
        <dbReference type="ARBA" id="ARBA00001966"/>
    </source>
</evidence>
<gene>
    <name evidence="23" type="ORF">ACFPCY_17685</name>
</gene>
<evidence type="ECO:0000259" key="22">
    <source>
        <dbReference type="PROSITE" id="PS50109"/>
    </source>
</evidence>
<evidence type="ECO:0000256" key="18">
    <source>
        <dbReference type="ARBA" id="ARBA00030800"/>
    </source>
</evidence>
<keyword evidence="11" id="KW-0547">Nucleotide-binding</keyword>
<keyword evidence="10" id="KW-0479">Metal-binding</keyword>
<comment type="caution">
    <text evidence="23">The sequence shown here is derived from an EMBL/GenBank/DDBJ whole genome shotgun (WGS) entry which is preliminary data.</text>
</comment>
<feature type="region of interest" description="Disordered" evidence="20">
    <location>
        <begin position="218"/>
        <end position="246"/>
    </location>
</feature>
<evidence type="ECO:0000313" key="23">
    <source>
        <dbReference type="EMBL" id="MFC4909158.1"/>
    </source>
</evidence>
<keyword evidence="16" id="KW-0411">Iron-sulfur</keyword>
<evidence type="ECO:0000256" key="6">
    <source>
        <dbReference type="ARBA" id="ARBA00022485"/>
    </source>
</evidence>
<dbReference type="GO" id="GO:0016301">
    <property type="term" value="F:kinase activity"/>
    <property type="evidence" value="ECO:0007669"/>
    <property type="project" value="UniProtKB-KW"/>
</dbReference>
<feature type="compositionally biased region" description="Low complexity" evidence="20">
    <location>
        <begin position="218"/>
        <end position="231"/>
    </location>
</feature>
<dbReference type="InterPro" id="IPR005467">
    <property type="entry name" value="His_kinase_dom"/>
</dbReference>
<keyword evidence="14" id="KW-0408">Iron</keyword>
<evidence type="ECO:0000256" key="20">
    <source>
        <dbReference type="SAM" id="MobiDB-lite"/>
    </source>
</evidence>
<dbReference type="EMBL" id="JBHSIT010000004">
    <property type="protein sequence ID" value="MFC4909158.1"/>
    <property type="molecule type" value="Genomic_DNA"/>
</dbReference>
<dbReference type="InterPro" id="IPR003594">
    <property type="entry name" value="HATPase_dom"/>
</dbReference>
<dbReference type="Gene3D" id="1.20.5.1930">
    <property type="match status" value="1"/>
</dbReference>
<evidence type="ECO:0000256" key="7">
    <source>
        <dbReference type="ARBA" id="ARBA00022490"/>
    </source>
</evidence>
<evidence type="ECO:0000256" key="3">
    <source>
        <dbReference type="ARBA" id="ARBA00004496"/>
    </source>
</evidence>
<dbReference type="Gene3D" id="3.30.565.10">
    <property type="entry name" value="Histidine kinase-like ATPase, C-terminal domain"/>
    <property type="match status" value="1"/>
</dbReference>
<evidence type="ECO:0000256" key="9">
    <source>
        <dbReference type="ARBA" id="ARBA00022679"/>
    </source>
</evidence>
<keyword evidence="21" id="KW-1133">Transmembrane helix</keyword>
<feature type="transmembrane region" description="Helical" evidence="21">
    <location>
        <begin position="59"/>
        <end position="76"/>
    </location>
</feature>
<keyword evidence="21" id="KW-0812">Transmembrane</keyword>
<keyword evidence="24" id="KW-1185">Reference proteome</keyword>
<dbReference type="SMART" id="SM00387">
    <property type="entry name" value="HATPase_c"/>
    <property type="match status" value="1"/>
</dbReference>
<keyword evidence="9" id="KW-0808">Transferase</keyword>
<evidence type="ECO:0000256" key="12">
    <source>
        <dbReference type="ARBA" id="ARBA00022777"/>
    </source>
</evidence>
<evidence type="ECO:0000256" key="11">
    <source>
        <dbReference type="ARBA" id="ARBA00022741"/>
    </source>
</evidence>
<keyword evidence="6" id="KW-0004">4Fe-4S</keyword>
<evidence type="ECO:0000256" key="16">
    <source>
        <dbReference type="ARBA" id="ARBA00023014"/>
    </source>
</evidence>
<dbReference type="PIRSF" id="PIRSF037434">
    <property type="entry name" value="STHK_ChrS"/>
    <property type="match status" value="1"/>
</dbReference>
<evidence type="ECO:0000256" key="19">
    <source>
        <dbReference type="SAM" id="Coils"/>
    </source>
</evidence>
<dbReference type="SUPFAM" id="SSF55874">
    <property type="entry name" value="ATPase domain of HSP90 chaperone/DNA topoisomerase II/histidine kinase"/>
    <property type="match status" value="1"/>
</dbReference>
<feature type="compositionally biased region" description="Basic and acidic residues" evidence="20">
    <location>
        <begin position="232"/>
        <end position="246"/>
    </location>
</feature>
<feature type="coiled-coil region" evidence="19">
    <location>
        <begin position="151"/>
        <end position="178"/>
    </location>
</feature>
<name>A0ABV9U0W1_9ACTN</name>
<keyword evidence="12 23" id="KW-0418">Kinase</keyword>
<proteinExistence type="predicted"/>
<dbReference type="InterPro" id="IPR050482">
    <property type="entry name" value="Sensor_HK_TwoCompSys"/>
</dbReference>
<dbReference type="EC" id="2.7.13.3" evidence="4"/>
<keyword evidence="15" id="KW-0902">Two-component regulatory system</keyword>
<dbReference type="Pfam" id="PF02518">
    <property type="entry name" value="HATPase_c"/>
    <property type="match status" value="1"/>
</dbReference>
<comment type="subcellular location">
    <subcellularLocation>
        <location evidence="3">Cytoplasm</location>
    </subcellularLocation>
</comment>
<dbReference type="PROSITE" id="PS50109">
    <property type="entry name" value="HIS_KIN"/>
    <property type="match status" value="1"/>
</dbReference>
<reference evidence="24" key="1">
    <citation type="journal article" date="2019" name="Int. J. Syst. Evol. Microbiol.">
        <title>The Global Catalogue of Microorganisms (GCM) 10K type strain sequencing project: providing services to taxonomists for standard genome sequencing and annotation.</title>
        <authorList>
            <consortium name="The Broad Institute Genomics Platform"/>
            <consortium name="The Broad Institute Genome Sequencing Center for Infectious Disease"/>
            <person name="Wu L."/>
            <person name="Ma J."/>
        </authorList>
    </citation>
    <scope>NUCLEOTIDE SEQUENCE [LARGE SCALE GENOMIC DNA]</scope>
    <source>
        <strain evidence="24">KLKA75</strain>
    </source>
</reference>
<keyword evidence="21" id="KW-0472">Membrane</keyword>
<evidence type="ECO:0000256" key="15">
    <source>
        <dbReference type="ARBA" id="ARBA00023012"/>
    </source>
</evidence>